<sequence>KFVSGQASTSARRMFALVCLFALYPIYQSYRAHKASLFAKKTLATKSVPDRRSKFRWFVTIWSWVQLVICMLLCLGVHVLGNNVAVAMYQTYFVLFFTMTAMPVAARLVAIQSKSSLYAAICAVVCLTCWSNDLHALSGGDTDFTDLPQVNATDLTLVSYSLSLSLSTPFIQG</sequence>
<feature type="non-terminal residue" evidence="2">
    <location>
        <position position="1"/>
    </location>
</feature>
<dbReference type="EMBL" id="BDIP01004988">
    <property type="protein sequence ID" value="GIQ89385.1"/>
    <property type="molecule type" value="Genomic_DNA"/>
</dbReference>
<comment type="caution">
    <text evidence="2">The sequence shown here is derived from an EMBL/GenBank/DDBJ whole genome shotgun (WGS) entry which is preliminary data.</text>
</comment>
<evidence type="ECO:0000256" key="1">
    <source>
        <dbReference type="SAM" id="Phobius"/>
    </source>
</evidence>
<keyword evidence="1" id="KW-1133">Transmembrane helix</keyword>
<name>A0A9K3GP02_9EUKA</name>
<proteinExistence type="predicted"/>
<dbReference type="AlphaFoldDB" id="A0A9K3GP02"/>
<evidence type="ECO:0000313" key="3">
    <source>
        <dbReference type="Proteomes" id="UP000265618"/>
    </source>
</evidence>
<keyword evidence="1" id="KW-0472">Membrane</keyword>
<feature type="transmembrane region" description="Helical" evidence="1">
    <location>
        <begin position="55"/>
        <end position="80"/>
    </location>
</feature>
<feature type="transmembrane region" description="Helical" evidence="1">
    <location>
        <begin position="92"/>
        <end position="110"/>
    </location>
</feature>
<accession>A0A9K3GP02</accession>
<evidence type="ECO:0000313" key="2">
    <source>
        <dbReference type="EMBL" id="GIQ89385.1"/>
    </source>
</evidence>
<gene>
    <name evidence="2" type="ORF">KIPB_011836</name>
</gene>
<reference evidence="2 3" key="1">
    <citation type="journal article" date="2018" name="PLoS ONE">
        <title>The draft genome of Kipferlia bialata reveals reductive genome evolution in fornicate parasites.</title>
        <authorList>
            <person name="Tanifuji G."/>
            <person name="Takabayashi S."/>
            <person name="Kume K."/>
            <person name="Takagi M."/>
            <person name="Nakayama T."/>
            <person name="Kamikawa R."/>
            <person name="Inagaki Y."/>
            <person name="Hashimoto T."/>
        </authorList>
    </citation>
    <scope>NUCLEOTIDE SEQUENCE [LARGE SCALE GENOMIC DNA]</scope>
    <source>
        <strain evidence="2">NY0173</strain>
    </source>
</reference>
<keyword evidence="1" id="KW-0812">Transmembrane</keyword>
<organism evidence="2 3">
    <name type="scientific">Kipferlia bialata</name>
    <dbReference type="NCBI Taxonomy" id="797122"/>
    <lineage>
        <taxon>Eukaryota</taxon>
        <taxon>Metamonada</taxon>
        <taxon>Carpediemonas-like organisms</taxon>
        <taxon>Kipferlia</taxon>
    </lineage>
</organism>
<protein>
    <submittedName>
        <fullName evidence="2">Uncharacterized protein</fullName>
    </submittedName>
</protein>
<dbReference type="Proteomes" id="UP000265618">
    <property type="component" value="Unassembled WGS sequence"/>
</dbReference>
<keyword evidence="3" id="KW-1185">Reference proteome</keyword>